<evidence type="ECO:0000313" key="2">
    <source>
        <dbReference type="Proteomes" id="UP001162164"/>
    </source>
</evidence>
<dbReference type="SUPFAM" id="SSF53098">
    <property type="entry name" value="Ribonuclease H-like"/>
    <property type="match status" value="1"/>
</dbReference>
<accession>A0ABQ9IQD9</accession>
<dbReference type="EMBL" id="JAPWTJ010003789">
    <property type="protein sequence ID" value="KAJ8951783.1"/>
    <property type="molecule type" value="Genomic_DNA"/>
</dbReference>
<dbReference type="Proteomes" id="UP001162164">
    <property type="component" value="Unassembled WGS sequence"/>
</dbReference>
<name>A0ABQ9IQD9_9CUCU</name>
<gene>
    <name evidence="1" type="ORF">NQ317_019255</name>
</gene>
<evidence type="ECO:0000313" key="1">
    <source>
        <dbReference type="EMBL" id="KAJ8951783.1"/>
    </source>
</evidence>
<comment type="caution">
    <text evidence="1">The sequence shown here is derived from an EMBL/GenBank/DDBJ whole genome shotgun (WGS) entry which is preliminary data.</text>
</comment>
<proteinExistence type="predicted"/>
<evidence type="ECO:0008006" key="3">
    <source>
        <dbReference type="Google" id="ProtNLM"/>
    </source>
</evidence>
<sequence length="72" mass="8006">MKDAAARESIEFSFSPPSGPNFNGLCEAGIKSVKKHIFNVINAQILTYEEFYTVLTLAEVLLNSRPLTPNDF</sequence>
<dbReference type="Gene3D" id="3.30.420.10">
    <property type="entry name" value="Ribonuclease H-like superfamily/Ribonuclease H"/>
    <property type="match status" value="1"/>
</dbReference>
<reference evidence="1" key="1">
    <citation type="journal article" date="2023" name="Insect Mol. Biol.">
        <title>Genome sequencing provides insights into the evolution of gene families encoding plant cell wall-degrading enzymes in longhorned beetles.</title>
        <authorList>
            <person name="Shin N.R."/>
            <person name="Okamura Y."/>
            <person name="Kirsch R."/>
            <person name="Pauchet Y."/>
        </authorList>
    </citation>
    <scope>NUCLEOTIDE SEQUENCE</scope>
    <source>
        <strain evidence="1">MMC_N1</strain>
    </source>
</reference>
<dbReference type="InterPro" id="IPR012337">
    <property type="entry name" value="RNaseH-like_sf"/>
</dbReference>
<organism evidence="1 2">
    <name type="scientific">Molorchus minor</name>
    <dbReference type="NCBI Taxonomy" id="1323400"/>
    <lineage>
        <taxon>Eukaryota</taxon>
        <taxon>Metazoa</taxon>
        <taxon>Ecdysozoa</taxon>
        <taxon>Arthropoda</taxon>
        <taxon>Hexapoda</taxon>
        <taxon>Insecta</taxon>
        <taxon>Pterygota</taxon>
        <taxon>Neoptera</taxon>
        <taxon>Endopterygota</taxon>
        <taxon>Coleoptera</taxon>
        <taxon>Polyphaga</taxon>
        <taxon>Cucujiformia</taxon>
        <taxon>Chrysomeloidea</taxon>
        <taxon>Cerambycidae</taxon>
        <taxon>Lamiinae</taxon>
        <taxon>Monochamini</taxon>
        <taxon>Molorchus</taxon>
    </lineage>
</organism>
<dbReference type="InterPro" id="IPR036397">
    <property type="entry name" value="RNaseH_sf"/>
</dbReference>
<keyword evidence="2" id="KW-1185">Reference proteome</keyword>
<protein>
    <recommendedName>
        <fullName evidence="3">Integrase catalytic domain-containing protein</fullName>
    </recommendedName>
</protein>